<dbReference type="PANTHER" id="PTHR24421">
    <property type="entry name" value="NITRATE/NITRITE SENSOR PROTEIN NARX-RELATED"/>
    <property type="match status" value="1"/>
</dbReference>
<feature type="transmembrane region" description="Helical" evidence="10">
    <location>
        <begin position="84"/>
        <end position="102"/>
    </location>
</feature>
<dbReference type="GO" id="GO:0005524">
    <property type="term" value="F:ATP binding"/>
    <property type="evidence" value="ECO:0007669"/>
    <property type="project" value="UniProtKB-KW"/>
</dbReference>
<feature type="transmembrane region" description="Helical" evidence="10">
    <location>
        <begin position="36"/>
        <end position="53"/>
    </location>
</feature>
<keyword evidence="8" id="KW-0902">Two-component regulatory system</keyword>
<dbReference type="Pfam" id="PF02518">
    <property type="entry name" value="HATPase_c"/>
    <property type="match status" value="1"/>
</dbReference>
<sequence length="408" mass="43201">MIPLRLSRTRLLDLLLAAVAVLPALVDQVTTDTSRPAWTALTIYAVVALGALSVRKRWPLAGLAVVLVTLAGVAIWSASQEAQLGNLVVLPLAFSVYAVGAYCPLTRAFLALVGAALIVCVGVAINHATAPLDWRGGSDVFATVAPVPVAWALGVVMQSHRLTLSTVRQRAADAEREHHLLADRAAAAERVRIARDMHDVVAHSLTLLVVHAETIRARSGELPVWAREQVDSLAVAGRQATVEMRELLGLLRNGTADEAPRAPAPSLGDLPALVEAARLAGNEAELRVAGEREDLPKPLQLTCYRVVQESLANARRHAAGSAVRVDLEITSDAVRVEVVSGPSRARGREAMPRGAGVGLQGMRERVATLGGELSAGRTGEGGFRVAARIPRQAPGLKAGERERDRSDG</sequence>
<keyword evidence="5" id="KW-0547">Nucleotide-binding</keyword>
<dbReference type="Proteomes" id="UP000268652">
    <property type="component" value="Unassembled WGS sequence"/>
</dbReference>
<dbReference type="AlphaFoldDB" id="A0A3A9WIM9"/>
<organism evidence="13 16">
    <name type="scientific">Streptomyces radicis</name>
    <dbReference type="NCBI Taxonomy" id="1750517"/>
    <lineage>
        <taxon>Bacteria</taxon>
        <taxon>Bacillati</taxon>
        <taxon>Actinomycetota</taxon>
        <taxon>Actinomycetes</taxon>
        <taxon>Kitasatosporales</taxon>
        <taxon>Streptomycetaceae</taxon>
        <taxon>Streptomyces</taxon>
    </lineage>
</organism>
<dbReference type="InterPro" id="IPR036890">
    <property type="entry name" value="HATPase_C_sf"/>
</dbReference>
<comment type="caution">
    <text evidence="13">The sequence shown here is derived from an EMBL/GenBank/DDBJ whole genome shotgun (WGS) entry which is preliminary data.</text>
</comment>
<evidence type="ECO:0000256" key="1">
    <source>
        <dbReference type="ARBA" id="ARBA00000085"/>
    </source>
</evidence>
<dbReference type="EMBL" id="RBDX01000001">
    <property type="protein sequence ID" value="RKN12878.1"/>
    <property type="molecule type" value="Genomic_DNA"/>
</dbReference>
<keyword evidence="6 13" id="KW-0418">Kinase</keyword>
<name>A0A3A9WIM9_9ACTN</name>
<keyword evidence="3" id="KW-0597">Phosphoprotein</keyword>
<evidence type="ECO:0000259" key="12">
    <source>
        <dbReference type="Pfam" id="PF07730"/>
    </source>
</evidence>
<keyword evidence="10" id="KW-1133">Transmembrane helix</keyword>
<dbReference type="OrthoDB" id="227596at2"/>
<keyword evidence="10" id="KW-0812">Transmembrane</keyword>
<evidence type="ECO:0000256" key="6">
    <source>
        <dbReference type="ARBA" id="ARBA00022777"/>
    </source>
</evidence>
<keyword evidence="4" id="KW-0808">Transferase</keyword>
<dbReference type="PANTHER" id="PTHR24421:SF10">
    <property type="entry name" value="NITRATE_NITRITE SENSOR PROTEIN NARQ"/>
    <property type="match status" value="1"/>
</dbReference>
<evidence type="ECO:0000256" key="7">
    <source>
        <dbReference type="ARBA" id="ARBA00022840"/>
    </source>
</evidence>
<evidence type="ECO:0000259" key="11">
    <source>
        <dbReference type="Pfam" id="PF02518"/>
    </source>
</evidence>
<evidence type="ECO:0000313" key="14">
    <source>
        <dbReference type="EMBL" id="RKN27357.1"/>
    </source>
</evidence>
<feature type="domain" description="Histidine kinase/HSP90-like ATPase" evidence="11">
    <location>
        <begin position="302"/>
        <end position="392"/>
    </location>
</feature>
<accession>A0A3A9WIM9</accession>
<dbReference type="EC" id="2.7.13.3" evidence="2"/>
<keyword evidence="10" id="KW-0472">Membrane</keyword>
<dbReference type="GO" id="GO:0046983">
    <property type="term" value="F:protein dimerization activity"/>
    <property type="evidence" value="ECO:0007669"/>
    <property type="project" value="InterPro"/>
</dbReference>
<dbReference type="Gene3D" id="1.20.5.1930">
    <property type="match status" value="1"/>
</dbReference>
<dbReference type="CDD" id="cd16917">
    <property type="entry name" value="HATPase_UhpB-NarQ-NarX-like"/>
    <property type="match status" value="1"/>
</dbReference>
<feature type="region of interest" description="Disordered" evidence="9">
    <location>
        <begin position="373"/>
        <end position="408"/>
    </location>
</feature>
<reference evidence="15 16" key="1">
    <citation type="submission" date="2018-09" db="EMBL/GenBank/DDBJ databases">
        <title>Streptomyces sp. nov. DS1-2, an endophytic actinomycete isolated from roots of Dendrobium scabrilingue.</title>
        <authorList>
            <person name="Kuncharoen N."/>
            <person name="Kudo T."/>
            <person name="Ohkuma M."/>
            <person name="Yuki M."/>
            <person name="Tanasupawat S."/>
        </authorList>
    </citation>
    <scope>NUCLEOTIDE SEQUENCE [LARGE SCALE GENOMIC DNA]</scope>
    <source>
        <strain evidence="13 16">AZ1-7</strain>
        <strain evidence="14 15">DS1-2</strain>
    </source>
</reference>
<dbReference type="Pfam" id="PF07730">
    <property type="entry name" value="HisKA_3"/>
    <property type="match status" value="1"/>
</dbReference>
<comment type="catalytic activity">
    <reaction evidence="1">
        <text>ATP + protein L-histidine = ADP + protein N-phospho-L-histidine.</text>
        <dbReference type="EC" id="2.7.13.3"/>
    </reaction>
</comment>
<evidence type="ECO:0000256" key="8">
    <source>
        <dbReference type="ARBA" id="ARBA00023012"/>
    </source>
</evidence>
<evidence type="ECO:0000256" key="2">
    <source>
        <dbReference type="ARBA" id="ARBA00012438"/>
    </source>
</evidence>
<dbReference type="InterPro" id="IPR011712">
    <property type="entry name" value="Sig_transdc_His_kin_sub3_dim/P"/>
</dbReference>
<dbReference type="RefSeq" id="WP_120694725.1">
    <property type="nucleotide sequence ID" value="NZ_RBDX01000001.1"/>
</dbReference>
<dbReference type="EMBL" id="RBDY01000001">
    <property type="protein sequence ID" value="RKN27357.1"/>
    <property type="molecule type" value="Genomic_DNA"/>
</dbReference>
<evidence type="ECO:0000256" key="3">
    <source>
        <dbReference type="ARBA" id="ARBA00022553"/>
    </source>
</evidence>
<dbReference type="InterPro" id="IPR003594">
    <property type="entry name" value="HATPase_dom"/>
</dbReference>
<feature type="transmembrane region" description="Helical" evidence="10">
    <location>
        <begin position="60"/>
        <end position="78"/>
    </location>
</feature>
<gene>
    <name evidence="14" type="ORF">D7318_00080</name>
    <name evidence="13" type="ORF">D7319_02815</name>
</gene>
<dbReference type="GO" id="GO:0000155">
    <property type="term" value="F:phosphorelay sensor kinase activity"/>
    <property type="evidence" value="ECO:0007669"/>
    <property type="project" value="InterPro"/>
</dbReference>
<feature type="transmembrane region" description="Helical" evidence="10">
    <location>
        <begin position="140"/>
        <end position="160"/>
    </location>
</feature>
<keyword evidence="7" id="KW-0067">ATP-binding</keyword>
<evidence type="ECO:0000256" key="10">
    <source>
        <dbReference type="SAM" id="Phobius"/>
    </source>
</evidence>
<feature type="compositionally biased region" description="Basic and acidic residues" evidence="9">
    <location>
        <begin position="398"/>
        <end position="408"/>
    </location>
</feature>
<dbReference type="GO" id="GO:0016020">
    <property type="term" value="C:membrane"/>
    <property type="evidence" value="ECO:0007669"/>
    <property type="project" value="InterPro"/>
</dbReference>
<protein>
    <recommendedName>
        <fullName evidence="2">histidine kinase</fullName>
        <ecNumber evidence="2">2.7.13.3</ecNumber>
    </recommendedName>
</protein>
<dbReference type="Gene3D" id="3.30.565.10">
    <property type="entry name" value="Histidine kinase-like ATPase, C-terminal domain"/>
    <property type="match status" value="1"/>
</dbReference>
<dbReference type="SUPFAM" id="SSF55874">
    <property type="entry name" value="ATPase domain of HSP90 chaperone/DNA topoisomerase II/histidine kinase"/>
    <property type="match status" value="1"/>
</dbReference>
<proteinExistence type="predicted"/>
<evidence type="ECO:0000313" key="15">
    <source>
        <dbReference type="Proteomes" id="UP000268652"/>
    </source>
</evidence>
<dbReference type="InterPro" id="IPR050482">
    <property type="entry name" value="Sensor_HK_TwoCompSys"/>
</dbReference>
<evidence type="ECO:0000313" key="13">
    <source>
        <dbReference type="EMBL" id="RKN12878.1"/>
    </source>
</evidence>
<dbReference type="Proteomes" id="UP000275024">
    <property type="component" value="Unassembled WGS sequence"/>
</dbReference>
<feature type="transmembrane region" description="Helical" evidence="10">
    <location>
        <begin position="109"/>
        <end position="128"/>
    </location>
</feature>
<evidence type="ECO:0000256" key="4">
    <source>
        <dbReference type="ARBA" id="ARBA00022679"/>
    </source>
</evidence>
<feature type="domain" description="Signal transduction histidine kinase subgroup 3 dimerisation and phosphoacceptor" evidence="12">
    <location>
        <begin position="189"/>
        <end position="254"/>
    </location>
</feature>
<evidence type="ECO:0000313" key="16">
    <source>
        <dbReference type="Proteomes" id="UP000275024"/>
    </source>
</evidence>
<evidence type="ECO:0000256" key="9">
    <source>
        <dbReference type="SAM" id="MobiDB-lite"/>
    </source>
</evidence>
<keyword evidence="15" id="KW-1185">Reference proteome</keyword>
<evidence type="ECO:0000256" key="5">
    <source>
        <dbReference type="ARBA" id="ARBA00022741"/>
    </source>
</evidence>